<keyword evidence="2" id="KW-0812">Transmembrane</keyword>
<feature type="transmembrane region" description="Helical" evidence="2">
    <location>
        <begin position="67"/>
        <end position="85"/>
    </location>
</feature>
<keyword evidence="2" id="KW-0472">Membrane</keyword>
<sequence length="112" mass="12588">MAVPSKGNQNILFSLFLLFPFSLSLFSLLYALASPASYNSPIVTIELDYANHAFVCLLLENPLPRKMAFLPSVCFSFGKSVYFFLHYQTPTKKPPFKSAHHRVKTANSSPKK</sequence>
<evidence type="ECO:0000256" key="1">
    <source>
        <dbReference type="SAM" id="MobiDB-lite"/>
    </source>
</evidence>
<name>A0A2M4DHE6_ANODA</name>
<organism evidence="3">
    <name type="scientific">Anopheles darlingi</name>
    <name type="common">Mosquito</name>
    <dbReference type="NCBI Taxonomy" id="43151"/>
    <lineage>
        <taxon>Eukaryota</taxon>
        <taxon>Metazoa</taxon>
        <taxon>Ecdysozoa</taxon>
        <taxon>Arthropoda</taxon>
        <taxon>Hexapoda</taxon>
        <taxon>Insecta</taxon>
        <taxon>Pterygota</taxon>
        <taxon>Neoptera</taxon>
        <taxon>Endopterygota</taxon>
        <taxon>Diptera</taxon>
        <taxon>Nematocera</taxon>
        <taxon>Culicoidea</taxon>
        <taxon>Culicidae</taxon>
        <taxon>Anophelinae</taxon>
        <taxon>Anopheles</taxon>
    </lineage>
</organism>
<reference evidence="3" key="1">
    <citation type="submission" date="2018-01" db="EMBL/GenBank/DDBJ databases">
        <title>An insight into the sialome of Amazonian anophelines.</title>
        <authorList>
            <person name="Ribeiro J.M."/>
            <person name="Scarpassa V."/>
            <person name="Calvo E."/>
        </authorList>
    </citation>
    <scope>NUCLEOTIDE SEQUENCE</scope>
</reference>
<proteinExistence type="predicted"/>
<feature type="compositionally biased region" description="Basic residues" evidence="1">
    <location>
        <begin position="94"/>
        <end position="112"/>
    </location>
</feature>
<accession>A0A2M4DHE6</accession>
<evidence type="ECO:0000256" key="2">
    <source>
        <dbReference type="SAM" id="Phobius"/>
    </source>
</evidence>
<dbReference type="EMBL" id="GGFL01012763">
    <property type="protein sequence ID" value="MBW76941.1"/>
    <property type="molecule type" value="Transcribed_RNA"/>
</dbReference>
<feature type="region of interest" description="Disordered" evidence="1">
    <location>
        <begin position="93"/>
        <end position="112"/>
    </location>
</feature>
<evidence type="ECO:0000313" key="3">
    <source>
        <dbReference type="EMBL" id="MBW76941.1"/>
    </source>
</evidence>
<protein>
    <submittedName>
        <fullName evidence="3">Uncharacterized protein</fullName>
    </submittedName>
</protein>
<keyword evidence="2" id="KW-1133">Transmembrane helix</keyword>
<feature type="transmembrane region" description="Helical" evidence="2">
    <location>
        <begin position="12"/>
        <end position="33"/>
    </location>
</feature>
<dbReference type="AlphaFoldDB" id="A0A2M4DHE6"/>